<dbReference type="Proteomes" id="UP000788993">
    <property type="component" value="Unassembled WGS sequence"/>
</dbReference>
<sequence>MAQPVSLWKWHSMSHDTTDFKVLTSSYTCLGLAQPTVSAIPTLFTPILSTVLLSDVRHVLTVRILSQKLGGSNDHIDTINTCLNCNLSIIHMTSDVSQNLSLKPKFTNGLAIDSTLLGGNRRGQFNVVDTKVIQSLGDFNLFFCAEEGVGKLLTFSQGRLNQLERSNV</sequence>
<evidence type="ECO:0000313" key="2">
    <source>
        <dbReference type="Proteomes" id="UP000788993"/>
    </source>
</evidence>
<reference evidence="1" key="2">
    <citation type="submission" date="2021-01" db="EMBL/GenBank/DDBJ databases">
        <authorList>
            <person name="Schikora-Tamarit M.A."/>
        </authorList>
    </citation>
    <scope>NUCLEOTIDE SEQUENCE</scope>
    <source>
        <strain evidence="1">NCAIM Y.01608</strain>
    </source>
</reference>
<gene>
    <name evidence="1" type="ORF">OGATHE_001441</name>
</gene>
<keyword evidence="2" id="KW-1185">Reference proteome</keyword>
<protein>
    <submittedName>
        <fullName evidence="1">Uncharacterized protein</fullName>
    </submittedName>
</protein>
<accession>A0A9P8TFH1</accession>
<name>A0A9P8TFH1_9ASCO</name>
<organism evidence="1 2">
    <name type="scientific">Ogataea polymorpha</name>
    <dbReference type="NCBI Taxonomy" id="460523"/>
    <lineage>
        <taxon>Eukaryota</taxon>
        <taxon>Fungi</taxon>
        <taxon>Dikarya</taxon>
        <taxon>Ascomycota</taxon>
        <taxon>Saccharomycotina</taxon>
        <taxon>Pichiomycetes</taxon>
        <taxon>Pichiales</taxon>
        <taxon>Pichiaceae</taxon>
        <taxon>Ogataea</taxon>
    </lineage>
</organism>
<reference evidence="1" key="1">
    <citation type="journal article" date="2021" name="Open Biol.">
        <title>Shared evolutionary footprints suggest mitochondrial oxidative damage underlies multiple complex I losses in fungi.</title>
        <authorList>
            <person name="Schikora-Tamarit M.A."/>
            <person name="Marcet-Houben M."/>
            <person name="Nosek J."/>
            <person name="Gabaldon T."/>
        </authorList>
    </citation>
    <scope>NUCLEOTIDE SEQUENCE</scope>
    <source>
        <strain evidence="1">NCAIM Y.01608</strain>
    </source>
</reference>
<evidence type="ECO:0000313" key="1">
    <source>
        <dbReference type="EMBL" id="KAH3676951.1"/>
    </source>
</evidence>
<dbReference type="EMBL" id="JAEUBD010000146">
    <property type="protein sequence ID" value="KAH3676951.1"/>
    <property type="molecule type" value="Genomic_DNA"/>
</dbReference>
<comment type="caution">
    <text evidence="1">The sequence shown here is derived from an EMBL/GenBank/DDBJ whole genome shotgun (WGS) entry which is preliminary data.</text>
</comment>
<proteinExistence type="predicted"/>
<dbReference type="AlphaFoldDB" id="A0A9P8TFH1"/>